<dbReference type="SMART" id="SM00409">
    <property type="entry name" value="IG"/>
    <property type="match status" value="1"/>
</dbReference>
<dbReference type="PROSITE" id="PS50835">
    <property type="entry name" value="IG_LIKE"/>
    <property type="match status" value="1"/>
</dbReference>
<organism evidence="4 5">
    <name type="scientific">Stichopus japonicus</name>
    <name type="common">Sea cucumber</name>
    <dbReference type="NCBI Taxonomy" id="307972"/>
    <lineage>
        <taxon>Eukaryota</taxon>
        <taxon>Metazoa</taxon>
        <taxon>Echinodermata</taxon>
        <taxon>Eleutherozoa</taxon>
        <taxon>Echinozoa</taxon>
        <taxon>Holothuroidea</taxon>
        <taxon>Aspidochirotacea</taxon>
        <taxon>Aspidochirotida</taxon>
        <taxon>Stichopodidae</taxon>
        <taxon>Apostichopus</taxon>
    </lineage>
</organism>
<evidence type="ECO:0000259" key="3">
    <source>
        <dbReference type="PROSITE" id="PS50835"/>
    </source>
</evidence>
<feature type="transmembrane region" description="Helical" evidence="1">
    <location>
        <begin position="169"/>
        <end position="189"/>
    </location>
</feature>
<dbReference type="Gene3D" id="3.40.50.300">
    <property type="entry name" value="P-loop containing nucleotide triphosphate hydrolases"/>
    <property type="match status" value="1"/>
</dbReference>
<dbReference type="InterPro" id="IPR036179">
    <property type="entry name" value="Ig-like_dom_sf"/>
</dbReference>
<dbReference type="PANTHER" id="PTHR46312">
    <property type="entry name" value="NACHT DOMAIN-CONTAINING PROTEIN"/>
    <property type="match status" value="1"/>
</dbReference>
<evidence type="ECO:0000313" key="4">
    <source>
        <dbReference type="EMBL" id="PIK35309.1"/>
    </source>
</evidence>
<keyword evidence="5" id="KW-1185">Reference proteome</keyword>
<keyword evidence="2" id="KW-0732">Signal</keyword>
<dbReference type="OrthoDB" id="120976at2759"/>
<feature type="chain" id="PRO_5013715047" description="Ig-like domain-containing protein" evidence="2">
    <location>
        <begin position="23"/>
        <end position="776"/>
    </location>
</feature>
<protein>
    <recommendedName>
        <fullName evidence="3">Ig-like domain-containing protein</fullName>
    </recommendedName>
</protein>
<dbReference type="Gene3D" id="2.60.40.10">
    <property type="entry name" value="Immunoglobulins"/>
    <property type="match status" value="1"/>
</dbReference>
<evidence type="ECO:0000313" key="5">
    <source>
        <dbReference type="Proteomes" id="UP000230750"/>
    </source>
</evidence>
<accession>A0A2G8JHW3</accession>
<name>A0A2G8JHW3_STIJA</name>
<dbReference type="SUPFAM" id="SSF48726">
    <property type="entry name" value="Immunoglobulin"/>
    <property type="match status" value="1"/>
</dbReference>
<dbReference type="InterPro" id="IPR013783">
    <property type="entry name" value="Ig-like_fold"/>
</dbReference>
<dbReference type="PANTHER" id="PTHR46312:SF2">
    <property type="entry name" value="NUCLEOTIDE-BINDING OLIGOMERIZATION DOMAIN-CONTAINING PROTEIN 2-LIKE"/>
    <property type="match status" value="1"/>
</dbReference>
<dbReference type="Pfam" id="PF05729">
    <property type="entry name" value="NACHT"/>
    <property type="match status" value="1"/>
</dbReference>
<dbReference type="InterPro" id="IPR007111">
    <property type="entry name" value="NACHT_NTPase"/>
</dbReference>
<dbReference type="InterPro" id="IPR007110">
    <property type="entry name" value="Ig-like_dom"/>
</dbReference>
<dbReference type="AlphaFoldDB" id="A0A2G8JHW3"/>
<dbReference type="SUPFAM" id="SSF52540">
    <property type="entry name" value="P-loop containing nucleoside triphosphate hydrolases"/>
    <property type="match status" value="1"/>
</dbReference>
<proteinExistence type="predicted"/>
<dbReference type="InterPro" id="IPR027417">
    <property type="entry name" value="P-loop_NTPase"/>
</dbReference>
<sequence length="776" mass="87923">MDKTALTITLVIVYVNITGFSSVNEPPVLMENNETAILVQSSNGFNSTEVKPVQMFAEKGENVNINCSCSSYNSTLYVIWIRQETEVVAHNIAYNVMWQGYWINETNDRYYITNYSNLVIPDITVKDDGIYACVTGNGIREKVTTVNITVYVIEMSTIEKLLSTTLGKLLFSLSLVFPFTIAVIVAISFSCKKSMAWKKINFTDIVDDEMLPMLTPENLGKLATLRNALKKRYKEICETLKPLPNSTSTYCIDELYIDGGLKVWSKNVLGEERWTDLRSHHSIIGNDSENYDRVIIQGDSGFGKTLLCCKIAHDWYSEDKSSPFGKVDILIYLHARLLAELPLCTAIKHHLLPIDTNLSTKDIKGLLSSVSSIIVLDGFNRVPVSGSYEKSELNHILMNKMFQNCTVILTALPNFLPANYAPITKRMKLVGFSDRARNDYIREKVAKSDPKAQEIINSFFKKNPEISKFCHVPLFFVLLSHYSYQKKIPIKNDARKVTEIFHQIVLALNRYEEETEDNVNDGEQLNTVVGYDKELESVALKRILKSQKGFRFKKEKLKPKVGKTLYDKYTTLGLLIEEQVVNYTIEQKGGTKKVNSMVSKLCSKPVTIDDDSSTLSTIRGQLLETASKYHIHIEVLWLDTLTVSFSSERGYLEFGSGVQLSVLQTLQQLSISHSTKFTEDEFAGLLEYASLCQSMTGFRLRKCLLPAEVPYCEAMAALETRNISVEWILPVGSKSRYCLNLQTGQWEHKRQKMTDDEYARAKQVLGFDEVTDINVV</sequence>
<dbReference type="EMBL" id="MRZV01001932">
    <property type="protein sequence ID" value="PIK35309.1"/>
    <property type="molecule type" value="Genomic_DNA"/>
</dbReference>
<evidence type="ECO:0000256" key="2">
    <source>
        <dbReference type="SAM" id="SignalP"/>
    </source>
</evidence>
<keyword evidence="1" id="KW-0812">Transmembrane</keyword>
<feature type="signal peptide" evidence="2">
    <location>
        <begin position="1"/>
        <end position="22"/>
    </location>
</feature>
<dbReference type="Proteomes" id="UP000230750">
    <property type="component" value="Unassembled WGS sequence"/>
</dbReference>
<evidence type="ECO:0000256" key="1">
    <source>
        <dbReference type="SAM" id="Phobius"/>
    </source>
</evidence>
<dbReference type="Pfam" id="PF07686">
    <property type="entry name" value="V-set"/>
    <property type="match status" value="1"/>
</dbReference>
<comment type="caution">
    <text evidence="4">The sequence shown here is derived from an EMBL/GenBank/DDBJ whole genome shotgun (WGS) entry which is preliminary data.</text>
</comment>
<dbReference type="InterPro" id="IPR003599">
    <property type="entry name" value="Ig_sub"/>
</dbReference>
<gene>
    <name evidence="4" type="ORF">BSL78_27864</name>
</gene>
<reference evidence="4 5" key="1">
    <citation type="journal article" date="2017" name="PLoS Biol.">
        <title>The sea cucumber genome provides insights into morphological evolution and visceral regeneration.</title>
        <authorList>
            <person name="Zhang X."/>
            <person name="Sun L."/>
            <person name="Yuan J."/>
            <person name="Sun Y."/>
            <person name="Gao Y."/>
            <person name="Zhang L."/>
            <person name="Li S."/>
            <person name="Dai H."/>
            <person name="Hamel J.F."/>
            <person name="Liu C."/>
            <person name="Yu Y."/>
            <person name="Liu S."/>
            <person name="Lin W."/>
            <person name="Guo K."/>
            <person name="Jin S."/>
            <person name="Xu P."/>
            <person name="Storey K.B."/>
            <person name="Huan P."/>
            <person name="Zhang T."/>
            <person name="Zhou Y."/>
            <person name="Zhang J."/>
            <person name="Lin C."/>
            <person name="Li X."/>
            <person name="Xing L."/>
            <person name="Huo D."/>
            <person name="Sun M."/>
            <person name="Wang L."/>
            <person name="Mercier A."/>
            <person name="Li F."/>
            <person name="Yang H."/>
            <person name="Xiang J."/>
        </authorList>
    </citation>
    <scope>NUCLEOTIDE SEQUENCE [LARGE SCALE GENOMIC DNA]</scope>
    <source>
        <strain evidence="4">Shaxun</strain>
        <tissue evidence="4">Muscle</tissue>
    </source>
</reference>
<feature type="domain" description="Ig-like" evidence="3">
    <location>
        <begin position="26"/>
        <end position="149"/>
    </location>
</feature>
<dbReference type="InterPro" id="IPR013106">
    <property type="entry name" value="Ig_V-set"/>
</dbReference>
<keyword evidence="1" id="KW-1133">Transmembrane helix</keyword>
<keyword evidence="1" id="KW-0472">Membrane</keyword>